<evidence type="ECO:0000313" key="2">
    <source>
        <dbReference type="Proteomes" id="UP000175707"/>
    </source>
</evidence>
<dbReference type="EMBL" id="LZYH01000298">
    <property type="protein sequence ID" value="OFC62022.1"/>
    <property type="molecule type" value="Genomic_DNA"/>
</dbReference>
<dbReference type="Proteomes" id="UP000175707">
    <property type="component" value="Unassembled WGS sequence"/>
</dbReference>
<gene>
    <name evidence="1" type="ORF">BAE30_03195</name>
</gene>
<evidence type="ECO:0000313" key="1">
    <source>
        <dbReference type="EMBL" id="OFC62022.1"/>
    </source>
</evidence>
<reference evidence="1 2" key="1">
    <citation type="submission" date="2016-06" db="EMBL/GenBank/DDBJ databases">
        <title>Gene turnover analysis identifies the evolutionary adaptation of the extremophile Acidithiobacillus caldus.</title>
        <authorList>
            <person name="Zhang X."/>
        </authorList>
    </citation>
    <scope>NUCLEOTIDE SEQUENCE [LARGE SCALE GENOMIC DNA]</scope>
    <source>
        <strain evidence="1 2">S1</strain>
    </source>
</reference>
<dbReference type="AlphaFoldDB" id="A0A1E7YZT5"/>
<proteinExistence type="predicted"/>
<name>A0A1E7YZT5_9PROT</name>
<protein>
    <submittedName>
        <fullName evidence="1">Uncharacterized protein</fullName>
    </submittedName>
</protein>
<organism evidence="1 2">
    <name type="scientific">Acidithiobacillus caldus</name>
    <dbReference type="NCBI Taxonomy" id="33059"/>
    <lineage>
        <taxon>Bacteria</taxon>
        <taxon>Pseudomonadati</taxon>
        <taxon>Pseudomonadota</taxon>
        <taxon>Acidithiobacillia</taxon>
        <taxon>Acidithiobacillales</taxon>
        <taxon>Acidithiobacillaceae</taxon>
        <taxon>Acidithiobacillus</taxon>
    </lineage>
</organism>
<sequence>MIDTSNVIPLPTRVRPIDTKKNRVMDWIRDFQVSELSVLEHAIFPDWPKRDIDAVLASSQVTISKHPDLGYLVFFGEASDVDTDIGEALLQVQMATSDMLRCRAIRDFVPPKDVVNLVDAPQMEWIDKDRKRVAVETLFRKSDSDLSALASRTLRRHKKHGSRYDRTLVLTDDIGVVKEIRSRLHTKASKLENRVHFLIQQNIESADWG</sequence>
<accession>A0A1E7YZT5</accession>
<comment type="caution">
    <text evidence="1">The sequence shown here is derived from an EMBL/GenBank/DDBJ whole genome shotgun (WGS) entry which is preliminary data.</text>
</comment>